<dbReference type="CDD" id="cd14332">
    <property type="entry name" value="UBA_RuvA_C"/>
    <property type="match status" value="1"/>
</dbReference>
<dbReference type="SMART" id="SM00278">
    <property type="entry name" value="HhH1"/>
    <property type="match status" value="2"/>
</dbReference>
<dbReference type="SUPFAM" id="SSF46929">
    <property type="entry name" value="DNA helicase RuvA subunit, C-terminal domain"/>
    <property type="match status" value="1"/>
</dbReference>
<evidence type="ECO:0000256" key="4">
    <source>
        <dbReference type="ARBA" id="ARBA00023204"/>
    </source>
</evidence>
<dbReference type="InterPro" id="IPR036267">
    <property type="entry name" value="RuvA_C_sf"/>
</dbReference>
<evidence type="ECO:0000256" key="3">
    <source>
        <dbReference type="ARBA" id="ARBA00023125"/>
    </source>
</evidence>
<dbReference type="GO" id="GO:0006310">
    <property type="term" value="P:DNA recombination"/>
    <property type="evidence" value="ECO:0007669"/>
    <property type="project" value="InterPro"/>
</dbReference>
<dbReference type="GO" id="GO:0006281">
    <property type="term" value="P:DNA repair"/>
    <property type="evidence" value="ECO:0007669"/>
    <property type="project" value="UniProtKB-KW"/>
</dbReference>
<dbReference type="Pfam" id="PF07499">
    <property type="entry name" value="RuvA_C"/>
    <property type="match status" value="1"/>
</dbReference>
<evidence type="ECO:0000259" key="5">
    <source>
        <dbReference type="SMART" id="SM00278"/>
    </source>
</evidence>
<gene>
    <name evidence="6" type="ORF">UFOPK1747_00362</name>
</gene>
<proteinExistence type="inferred from homology"/>
<accession>A0A6J6ET79</accession>
<dbReference type="HAMAP" id="MF_00031">
    <property type="entry name" value="DNA_HJ_migration_RuvA"/>
    <property type="match status" value="1"/>
</dbReference>
<evidence type="ECO:0000256" key="1">
    <source>
        <dbReference type="ARBA" id="ARBA00022490"/>
    </source>
</evidence>
<dbReference type="Pfam" id="PF14520">
    <property type="entry name" value="HHH_5"/>
    <property type="match status" value="1"/>
</dbReference>
<dbReference type="SUPFAM" id="SSF47781">
    <property type="entry name" value="RuvA domain 2-like"/>
    <property type="match status" value="1"/>
</dbReference>
<evidence type="ECO:0000313" key="6">
    <source>
        <dbReference type="EMBL" id="CAB4577823.1"/>
    </source>
</evidence>
<dbReference type="GO" id="GO:0009379">
    <property type="term" value="C:Holliday junction helicase complex"/>
    <property type="evidence" value="ECO:0007669"/>
    <property type="project" value="InterPro"/>
</dbReference>
<dbReference type="Gene3D" id="2.40.50.140">
    <property type="entry name" value="Nucleic acid-binding proteins"/>
    <property type="match status" value="1"/>
</dbReference>
<dbReference type="EMBL" id="CAEZTV010000035">
    <property type="protein sequence ID" value="CAB4577823.1"/>
    <property type="molecule type" value="Genomic_DNA"/>
</dbReference>
<dbReference type="InterPro" id="IPR013849">
    <property type="entry name" value="DNA_helicase_Holl-junc_RuvA_I"/>
</dbReference>
<dbReference type="AlphaFoldDB" id="A0A6J6ET79"/>
<organism evidence="6">
    <name type="scientific">freshwater metagenome</name>
    <dbReference type="NCBI Taxonomy" id="449393"/>
    <lineage>
        <taxon>unclassified sequences</taxon>
        <taxon>metagenomes</taxon>
        <taxon>ecological metagenomes</taxon>
    </lineage>
</organism>
<keyword evidence="4" id="KW-0234">DNA repair</keyword>
<dbReference type="InterPro" id="IPR011114">
    <property type="entry name" value="RuvA_C"/>
</dbReference>
<dbReference type="Pfam" id="PF01330">
    <property type="entry name" value="RuvA_N"/>
    <property type="match status" value="1"/>
</dbReference>
<keyword evidence="1" id="KW-0963">Cytoplasm</keyword>
<dbReference type="Gene3D" id="1.10.8.10">
    <property type="entry name" value="DNA helicase RuvA subunit, C-terminal domain"/>
    <property type="match status" value="1"/>
</dbReference>
<dbReference type="NCBIfam" id="TIGR00084">
    <property type="entry name" value="ruvA"/>
    <property type="match status" value="1"/>
</dbReference>
<keyword evidence="3" id="KW-0238">DNA-binding</keyword>
<dbReference type="GO" id="GO:0003677">
    <property type="term" value="F:DNA binding"/>
    <property type="evidence" value="ECO:0007669"/>
    <property type="project" value="UniProtKB-KW"/>
</dbReference>
<feature type="domain" description="Helix-hairpin-helix DNA-binding motif class 1" evidence="5">
    <location>
        <begin position="107"/>
        <end position="126"/>
    </location>
</feature>
<dbReference type="GO" id="GO:0009378">
    <property type="term" value="F:four-way junction helicase activity"/>
    <property type="evidence" value="ECO:0007669"/>
    <property type="project" value="InterPro"/>
</dbReference>
<dbReference type="GO" id="GO:0005524">
    <property type="term" value="F:ATP binding"/>
    <property type="evidence" value="ECO:0007669"/>
    <property type="project" value="InterPro"/>
</dbReference>
<feature type="domain" description="Helix-hairpin-helix DNA-binding motif class 1" evidence="5">
    <location>
        <begin position="72"/>
        <end position="91"/>
    </location>
</feature>
<evidence type="ECO:0000256" key="2">
    <source>
        <dbReference type="ARBA" id="ARBA00022763"/>
    </source>
</evidence>
<dbReference type="SUPFAM" id="SSF50249">
    <property type="entry name" value="Nucleic acid-binding proteins"/>
    <property type="match status" value="1"/>
</dbReference>
<keyword evidence="2" id="KW-0227">DNA damage</keyword>
<name>A0A6J6ET79_9ZZZZ</name>
<dbReference type="InterPro" id="IPR000085">
    <property type="entry name" value="RuvA"/>
</dbReference>
<protein>
    <submittedName>
        <fullName evidence="6">Unannotated protein</fullName>
    </submittedName>
</protein>
<dbReference type="Gene3D" id="1.10.150.20">
    <property type="entry name" value="5' to 3' exonuclease, C-terminal subdomain"/>
    <property type="match status" value="1"/>
</dbReference>
<reference evidence="6" key="1">
    <citation type="submission" date="2020-05" db="EMBL/GenBank/DDBJ databases">
        <authorList>
            <person name="Chiriac C."/>
            <person name="Salcher M."/>
            <person name="Ghai R."/>
            <person name="Kavagutti S V."/>
        </authorList>
    </citation>
    <scope>NUCLEOTIDE SEQUENCE</scope>
</reference>
<sequence>MISSVTGKVKVISSNSVVIEVGGVGILVNVPLRVIETISIGNLVDLHTHLIVREDALTLYGFSELADRNLFELLLTVTGVGPKVAQSILGVNPAATVADMIKGNNLKSLEAIPGLGKKGAQRLVLELKDKLANYSIAGTSGENQLKDQVESALQGLGYTPKESRLMVSQSLNQLPNENIDIASAIKLALAANTTGKTRSSDK</sequence>
<dbReference type="InterPro" id="IPR012340">
    <property type="entry name" value="NA-bd_OB-fold"/>
</dbReference>
<dbReference type="InterPro" id="IPR010994">
    <property type="entry name" value="RuvA_2-like"/>
</dbReference>
<dbReference type="InterPro" id="IPR003583">
    <property type="entry name" value="Hlx-hairpin-Hlx_DNA-bd_motif"/>
</dbReference>